<dbReference type="OrthoDB" id="6295at2157"/>
<dbReference type="GeneID" id="25402206"/>
<dbReference type="PROSITE" id="PS01171">
    <property type="entry name" value="RIBOSOMAL_L21E"/>
    <property type="match status" value="1"/>
</dbReference>
<proteinExistence type="inferred from homology"/>
<dbReference type="InterPro" id="IPR018259">
    <property type="entry name" value="Ribosomal_eL21_CS"/>
</dbReference>
<dbReference type="GO" id="GO:0005840">
    <property type="term" value="C:ribosome"/>
    <property type="evidence" value="ECO:0007669"/>
    <property type="project" value="UniProtKB-KW"/>
</dbReference>
<dbReference type="PATRIC" id="fig|1550241.5.peg.1697"/>
<evidence type="ECO:0000256" key="3">
    <source>
        <dbReference type="ARBA" id="ARBA00023274"/>
    </source>
</evidence>
<dbReference type="Proteomes" id="UP000067434">
    <property type="component" value="Chromosome"/>
</dbReference>
<evidence type="ECO:0000256" key="4">
    <source>
        <dbReference type="ARBA" id="ARBA00035219"/>
    </source>
</evidence>
<organism evidence="6 7">
    <name type="scientific">Infirmifilum uzonense</name>
    <dbReference type="NCBI Taxonomy" id="1550241"/>
    <lineage>
        <taxon>Archaea</taxon>
        <taxon>Thermoproteota</taxon>
        <taxon>Thermoprotei</taxon>
        <taxon>Thermofilales</taxon>
        <taxon>Thermofilaceae</taxon>
        <taxon>Infirmifilum</taxon>
    </lineage>
</organism>
<dbReference type="Pfam" id="PF01157">
    <property type="entry name" value="Ribosomal_L21e"/>
    <property type="match status" value="1"/>
</dbReference>
<protein>
    <recommendedName>
        <fullName evidence="4 5">Large ribosomal subunit protein eL21</fullName>
    </recommendedName>
</protein>
<dbReference type="PANTHER" id="PTHR20981">
    <property type="entry name" value="60S RIBOSOMAL PROTEIN L21"/>
    <property type="match status" value="1"/>
</dbReference>
<dbReference type="STRING" id="1550241.MA03_08205"/>
<accession>A0A0F7FIV8</accession>
<evidence type="ECO:0000256" key="5">
    <source>
        <dbReference type="HAMAP-Rule" id="MF_00369"/>
    </source>
</evidence>
<dbReference type="RefSeq" id="WP_052884775.1">
    <property type="nucleotide sequence ID" value="NZ_CP009961.1"/>
</dbReference>
<evidence type="ECO:0000256" key="2">
    <source>
        <dbReference type="ARBA" id="ARBA00022980"/>
    </source>
</evidence>
<evidence type="ECO:0000313" key="7">
    <source>
        <dbReference type="Proteomes" id="UP000067434"/>
    </source>
</evidence>
<evidence type="ECO:0000313" key="6">
    <source>
        <dbReference type="EMBL" id="AKG39210.1"/>
    </source>
</evidence>
<evidence type="ECO:0000256" key="1">
    <source>
        <dbReference type="ARBA" id="ARBA00008427"/>
    </source>
</evidence>
<dbReference type="GO" id="GO:0006412">
    <property type="term" value="P:translation"/>
    <property type="evidence" value="ECO:0007669"/>
    <property type="project" value="UniProtKB-UniRule"/>
</dbReference>
<dbReference type="SUPFAM" id="SSF50104">
    <property type="entry name" value="Translation proteins SH3-like domain"/>
    <property type="match status" value="1"/>
</dbReference>
<dbReference type="InterPro" id="IPR001147">
    <property type="entry name" value="Ribosomal_eL21"/>
</dbReference>
<dbReference type="InterPro" id="IPR008991">
    <property type="entry name" value="Translation_prot_SH3-like_sf"/>
</dbReference>
<comment type="similarity">
    <text evidence="1 5">Belongs to the eukaryotic ribosomal protein eL21 family.</text>
</comment>
<name>A0A0F7FIV8_9CREN</name>
<dbReference type="AlphaFoldDB" id="A0A0F7FIV8"/>
<keyword evidence="2 5" id="KW-0689">Ribosomal protein</keyword>
<dbReference type="HOGENOM" id="CLU_103610_1_1_2"/>
<dbReference type="GO" id="GO:1990904">
    <property type="term" value="C:ribonucleoprotein complex"/>
    <property type="evidence" value="ECO:0007669"/>
    <property type="project" value="UniProtKB-KW"/>
</dbReference>
<dbReference type="HAMAP" id="MF_00369">
    <property type="entry name" value="Ribosomal_eL21"/>
    <property type="match status" value="1"/>
</dbReference>
<dbReference type="NCBIfam" id="NF003303">
    <property type="entry name" value="PRK04306.1"/>
    <property type="match status" value="1"/>
</dbReference>
<keyword evidence="3 5" id="KW-0687">Ribonucleoprotein</keyword>
<dbReference type="GO" id="GO:0003735">
    <property type="term" value="F:structural constituent of ribosome"/>
    <property type="evidence" value="ECO:0007669"/>
    <property type="project" value="InterPro"/>
</dbReference>
<sequence length="100" mass="11662">MRHSHGYRSRGRKIFRITPRLRGYRGLSRLMQEYNIGDTVVIDVNPTFIETAPHRRYQGKVGKIIERRGRAYVIEIRVGNKIKKIITTSEHIIPFKQAGS</sequence>
<dbReference type="InterPro" id="IPR022856">
    <property type="entry name" value="Ribosomal_eL21_arc"/>
</dbReference>
<dbReference type="Gene3D" id="2.30.30.70">
    <property type="entry name" value="Ribosomal protein L21"/>
    <property type="match status" value="1"/>
</dbReference>
<gene>
    <name evidence="5" type="primary">rpl21e</name>
    <name evidence="6" type="ORF">MA03_08205</name>
</gene>
<dbReference type="KEGG" id="thf:MA03_08205"/>
<dbReference type="FunFam" id="2.30.30.70:FF:000001">
    <property type="entry name" value="60S ribosomal protein L21"/>
    <property type="match status" value="1"/>
</dbReference>
<keyword evidence="7" id="KW-1185">Reference proteome</keyword>
<dbReference type="InterPro" id="IPR036948">
    <property type="entry name" value="Ribosomal_eL21_sf"/>
</dbReference>
<dbReference type="EMBL" id="CP009961">
    <property type="protein sequence ID" value="AKG39210.1"/>
    <property type="molecule type" value="Genomic_DNA"/>
</dbReference>
<reference evidence="6 7" key="1">
    <citation type="journal article" date="2015" name="Stand. Genomic Sci.">
        <title>Complete genome sequence of and proposal of Thermofilum uzonense sp. nov. a novel hyperthermophilic crenarchaeon and emended description of the genus Thermofilum.</title>
        <authorList>
            <person name="Toshchakov S.V."/>
            <person name="Korzhenkov A.A."/>
            <person name="Samarov N.I."/>
            <person name="Mazunin I.O."/>
            <person name="Mozhey O.I."/>
            <person name="Shmyr I.S."/>
            <person name="Derbikova K.S."/>
            <person name="Taranov E.A."/>
            <person name="Dominova I.N."/>
            <person name="Bonch-Osmolovskaya E.A."/>
            <person name="Patrushev M.V."/>
            <person name="Podosokorskaya O.A."/>
            <person name="Kublanov I.V."/>
        </authorList>
    </citation>
    <scope>NUCLEOTIDE SEQUENCE [LARGE SCALE GENOMIC DNA]</scope>
    <source>
        <strain evidence="6 7">1807-2</strain>
    </source>
</reference>